<organism evidence="2 3">
    <name type="scientific">Microbulbifer rhizosphaerae</name>
    <dbReference type="NCBI Taxonomy" id="1562603"/>
    <lineage>
        <taxon>Bacteria</taxon>
        <taxon>Pseudomonadati</taxon>
        <taxon>Pseudomonadota</taxon>
        <taxon>Gammaproteobacteria</taxon>
        <taxon>Cellvibrionales</taxon>
        <taxon>Microbulbiferaceae</taxon>
        <taxon>Microbulbifer</taxon>
    </lineage>
</organism>
<dbReference type="RefSeq" id="WP_183461744.1">
    <property type="nucleotide sequence ID" value="NZ_JACHWZ010000016.1"/>
</dbReference>
<name>A0A7W4WDV6_9GAMM</name>
<comment type="caution">
    <text evidence="2">The sequence shown here is derived from an EMBL/GenBank/DDBJ whole genome shotgun (WGS) entry which is preliminary data.</text>
</comment>
<gene>
    <name evidence="2" type="ORF">FHS09_003282</name>
</gene>
<evidence type="ECO:0000313" key="2">
    <source>
        <dbReference type="EMBL" id="MBB3062433.1"/>
    </source>
</evidence>
<feature type="chain" id="PRO_5030876755" evidence="1">
    <location>
        <begin position="22"/>
        <end position="180"/>
    </location>
</feature>
<proteinExistence type="predicted"/>
<dbReference type="Proteomes" id="UP000535937">
    <property type="component" value="Unassembled WGS sequence"/>
</dbReference>
<evidence type="ECO:0000313" key="3">
    <source>
        <dbReference type="Proteomes" id="UP000535937"/>
    </source>
</evidence>
<dbReference type="EMBL" id="JACHWZ010000016">
    <property type="protein sequence ID" value="MBB3062433.1"/>
    <property type="molecule type" value="Genomic_DNA"/>
</dbReference>
<keyword evidence="1" id="KW-0732">Signal</keyword>
<protein>
    <submittedName>
        <fullName evidence="2">Uncharacterized protein</fullName>
    </submittedName>
</protein>
<keyword evidence="3" id="KW-1185">Reference proteome</keyword>
<reference evidence="2 3" key="1">
    <citation type="submission" date="2020-08" db="EMBL/GenBank/DDBJ databases">
        <title>Genomic Encyclopedia of Type Strains, Phase III (KMG-III): the genomes of soil and plant-associated and newly described type strains.</title>
        <authorList>
            <person name="Whitman W."/>
        </authorList>
    </citation>
    <scope>NUCLEOTIDE SEQUENCE [LARGE SCALE GENOMIC DNA]</scope>
    <source>
        <strain evidence="2 3">CECT 8799</strain>
    </source>
</reference>
<sequence>MKASMFFVLVCLLIRALPAIGFEPAYKSDEVREYLKDKDTVVLAIKVGGTIGVREYKNLFSEFVEDEELLDYWKRINNKSKLDQFLVVKSYKGEAREGEILPVKQFSENYGATYLKEAYLLFLSPNDNPYFKSSVGDSLVYTECDVVPLKKILRNVEKNALDMRIDALIELLIDQKLVGC</sequence>
<dbReference type="AlphaFoldDB" id="A0A7W4WDV6"/>
<accession>A0A7W4WDV6</accession>
<feature type="signal peptide" evidence="1">
    <location>
        <begin position="1"/>
        <end position="21"/>
    </location>
</feature>
<evidence type="ECO:0000256" key="1">
    <source>
        <dbReference type="SAM" id="SignalP"/>
    </source>
</evidence>